<evidence type="ECO:0000259" key="4">
    <source>
        <dbReference type="Pfam" id="PF07627"/>
    </source>
</evidence>
<dbReference type="InterPro" id="IPR013042">
    <property type="entry name" value="DUF1592"/>
</dbReference>
<feature type="domain" description="DUF1585" evidence="2">
    <location>
        <begin position="474"/>
        <end position="543"/>
    </location>
</feature>
<evidence type="ECO:0000259" key="5">
    <source>
        <dbReference type="Pfam" id="PF07631"/>
    </source>
</evidence>
<dbReference type="Proteomes" id="UP000005801">
    <property type="component" value="Unassembled WGS sequence"/>
</dbReference>
<dbReference type="AlphaFoldDB" id="A6GE70"/>
<dbReference type="eggNOG" id="COG5297">
    <property type="taxonomic scope" value="Bacteria"/>
</dbReference>
<dbReference type="EMBL" id="ABCS01000079">
    <property type="protein sequence ID" value="EDM75861.1"/>
    <property type="molecule type" value="Genomic_DNA"/>
</dbReference>
<keyword evidence="8" id="KW-1185">Reference proteome</keyword>
<dbReference type="Pfam" id="PF07637">
    <property type="entry name" value="PSD5"/>
    <property type="match status" value="1"/>
</dbReference>
<evidence type="ECO:0008006" key="9">
    <source>
        <dbReference type="Google" id="ProtNLM"/>
    </source>
</evidence>
<dbReference type="Pfam" id="PF07631">
    <property type="entry name" value="PSD4"/>
    <property type="match status" value="1"/>
</dbReference>
<dbReference type="PROSITE" id="PS51257">
    <property type="entry name" value="PROKAR_LIPOPROTEIN"/>
    <property type="match status" value="1"/>
</dbReference>
<evidence type="ECO:0000259" key="3">
    <source>
        <dbReference type="Pfam" id="PF07626"/>
    </source>
</evidence>
<dbReference type="Pfam" id="PF07626">
    <property type="entry name" value="PSD3"/>
    <property type="match status" value="1"/>
</dbReference>
<feature type="domain" description="DUF1587" evidence="3">
    <location>
        <begin position="60"/>
        <end position="123"/>
    </location>
</feature>
<evidence type="ECO:0000313" key="7">
    <source>
        <dbReference type="EMBL" id="EDM75861.1"/>
    </source>
</evidence>
<dbReference type="InterPro" id="IPR013039">
    <property type="entry name" value="DUF1588"/>
</dbReference>
<protein>
    <recommendedName>
        <fullName evidence="9">Cellulose-binding domain protein</fullName>
    </recommendedName>
</protein>
<dbReference type="Pfam" id="PF07627">
    <property type="entry name" value="PSCyt3"/>
    <property type="match status" value="1"/>
</dbReference>
<evidence type="ECO:0000259" key="6">
    <source>
        <dbReference type="Pfam" id="PF07637"/>
    </source>
</evidence>
<feature type="domain" description="DUF1595" evidence="6">
    <location>
        <begin position="140"/>
        <end position="200"/>
    </location>
</feature>
<dbReference type="Pfam" id="PF07624">
    <property type="entry name" value="PSD2"/>
    <property type="match status" value="1"/>
</dbReference>
<dbReference type="InterPro" id="IPR013036">
    <property type="entry name" value="DUF1587"/>
</dbReference>
<evidence type="ECO:0000313" key="8">
    <source>
        <dbReference type="Proteomes" id="UP000005801"/>
    </source>
</evidence>
<dbReference type="InterPro" id="IPR011478">
    <property type="entry name" value="DUF1585"/>
</dbReference>
<proteinExistence type="predicted"/>
<evidence type="ECO:0000256" key="1">
    <source>
        <dbReference type="SAM" id="MobiDB-lite"/>
    </source>
</evidence>
<evidence type="ECO:0000259" key="2">
    <source>
        <dbReference type="Pfam" id="PF07624"/>
    </source>
</evidence>
<feature type="region of interest" description="Disordered" evidence="1">
    <location>
        <begin position="17"/>
        <end position="54"/>
    </location>
</feature>
<feature type="compositionally biased region" description="Acidic residues" evidence="1">
    <location>
        <begin position="20"/>
        <end position="49"/>
    </location>
</feature>
<sequence>MKTRSWIGLACFALACPSSEGEDEQGDEAGEEAEEGSSEGEDGGEEGGEMTEPGAKLPARRLSHFEYQNTLRDLFPHIEVPQFELPADPSSDGFDNDGEALVPSTLLIERYDENARALAELATEDLAALMGCEPMDGESCAQSFVDSFGRRAFRRPLTEDERVDYMAFFHEAPGDSDMRAGAELTLAYFLQSPQFLYRLELPGEDEALPEPGEFAPVGGYELASRLSYFLWSSMPDEELLTAAGNGELSTPAQLEDQARRMLDDPKARDAFLHFHEQWFDLERVDQVSKLPEHNFDDATRAATKEEARRFVEHVIFDEQGTLTDLLTSNRTFVNDRLAEIYGIAQPEPDTWVEVELDPSQRAGFMTQTAFLAGHGHPLNPSPVLRGVYTLKDVLCWPLGAPPPVAEAMMIPEAPEGQTNREAYEALTAAPECQACHNIINPIGFSFEHYDTLGRWRDEDNGNPIDASGEFQEAQFNGAPEMMSQLAERDDVHRCVARKWLRFAYGGGRVFETEEILAETEAAFAAVDYSITELMVAIVTHPRFAEYAAPN</sequence>
<accession>A6GE70</accession>
<comment type="caution">
    <text evidence="7">The sequence shown here is derived from an EMBL/GenBank/DDBJ whole genome shotgun (WGS) entry which is preliminary data.</text>
</comment>
<feature type="domain" description="DUF1588" evidence="4">
    <location>
        <begin position="361"/>
        <end position="459"/>
    </location>
</feature>
<feature type="domain" description="DUF1592" evidence="5">
    <location>
        <begin position="219"/>
        <end position="343"/>
    </location>
</feature>
<dbReference type="InterPro" id="IPR013043">
    <property type="entry name" value="DUF1595"/>
</dbReference>
<reference evidence="7 8" key="1">
    <citation type="submission" date="2007-06" db="EMBL/GenBank/DDBJ databases">
        <authorList>
            <person name="Shimkets L."/>
            <person name="Ferriera S."/>
            <person name="Johnson J."/>
            <person name="Kravitz S."/>
            <person name="Beeson K."/>
            <person name="Sutton G."/>
            <person name="Rogers Y.-H."/>
            <person name="Friedman R."/>
            <person name="Frazier M."/>
            <person name="Venter J.C."/>
        </authorList>
    </citation>
    <scope>NUCLEOTIDE SEQUENCE [LARGE SCALE GENOMIC DNA]</scope>
    <source>
        <strain evidence="7 8">SIR-1</strain>
    </source>
</reference>
<organism evidence="7 8">
    <name type="scientific">Plesiocystis pacifica SIR-1</name>
    <dbReference type="NCBI Taxonomy" id="391625"/>
    <lineage>
        <taxon>Bacteria</taxon>
        <taxon>Pseudomonadati</taxon>
        <taxon>Myxococcota</taxon>
        <taxon>Polyangia</taxon>
        <taxon>Nannocystales</taxon>
        <taxon>Nannocystaceae</taxon>
        <taxon>Plesiocystis</taxon>
    </lineage>
</organism>
<gene>
    <name evidence="7" type="ORF">PPSIR1_33631</name>
</gene>
<name>A6GE70_9BACT</name>
<dbReference type="STRING" id="391625.PPSIR1_33631"/>